<dbReference type="GO" id="GO:0005576">
    <property type="term" value="C:extracellular region"/>
    <property type="evidence" value="ECO:0007669"/>
    <property type="project" value="InterPro"/>
</dbReference>
<dbReference type="InterPro" id="IPR009079">
    <property type="entry name" value="4_helix_cytokine-like_core"/>
</dbReference>
<dbReference type="SUPFAM" id="SSF47266">
    <property type="entry name" value="4-helical cytokines"/>
    <property type="match status" value="1"/>
</dbReference>
<evidence type="ECO:0000313" key="1">
    <source>
        <dbReference type="Ensembl" id="ENSSMRP00000022009.1"/>
    </source>
</evidence>
<reference evidence="1" key="2">
    <citation type="submission" date="2025-09" db="UniProtKB">
        <authorList>
            <consortium name="Ensembl"/>
        </authorList>
    </citation>
    <scope>IDENTIFICATION</scope>
</reference>
<dbReference type="PANTHER" id="PTHR48488:SF1">
    <property type="entry name" value="INTERLEUKIN-22"/>
    <property type="match status" value="1"/>
</dbReference>
<evidence type="ECO:0000313" key="2">
    <source>
        <dbReference type="Proteomes" id="UP000694421"/>
    </source>
</evidence>
<proteinExistence type="predicted"/>
<name>A0A8D0DUP2_SALMN</name>
<organism evidence="1 2">
    <name type="scientific">Salvator merianae</name>
    <name type="common">Argentine black and white tegu</name>
    <name type="synonym">Tupinambis merianae</name>
    <dbReference type="NCBI Taxonomy" id="96440"/>
    <lineage>
        <taxon>Eukaryota</taxon>
        <taxon>Metazoa</taxon>
        <taxon>Chordata</taxon>
        <taxon>Craniata</taxon>
        <taxon>Vertebrata</taxon>
        <taxon>Euteleostomi</taxon>
        <taxon>Lepidosauria</taxon>
        <taxon>Squamata</taxon>
        <taxon>Bifurcata</taxon>
        <taxon>Unidentata</taxon>
        <taxon>Episquamata</taxon>
        <taxon>Laterata</taxon>
        <taxon>Teiioidea</taxon>
        <taxon>Teiidae</taxon>
        <taxon>Salvator</taxon>
    </lineage>
</organism>
<dbReference type="PROSITE" id="PS51257">
    <property type="entry name" value="PROKAR_LIPOPROTEIN"/>
    <property type="match status" value="1"/>
</dbReference>
<dbReference type="Pfam" id="PF14565">
    <property type="entry name" value="IL22"/>
    <property type="match status" value="1"/>
</dbReference>
<keyword evidence="2" id="KW-1185">Reference proteome</keyword>
<dbReference type="OMA" id="INFQQPY"/>
<reference evidence="1" key="1">
    <citation type="submission" date="2025-08" db="UniProtKB">
        <authorList>
            <consortium name="Ensembl"/>
        </authorList>
    </citation>
    <scope>IDENTIFICATION</scope>
</reference>
<dbReference type="AlphaFoldDB" id="A0A8D0DUP2"/>
<sequence>MNAQKNLRMWFLVWIFSSCYLPHLFTVSSLPLKRTDTSTNHSCMLSKTDFQKSYIKNHVYSLAKEGRFFDKDTQNRFIGQHLFVNITEGDRCYLMKRVSDIVVTDVLADKKNQYSRIQEVATFLIHLNMQLSKCKSLGDGMNIERNLNQMKDKLDQLGEDGKNKAVGELDLLFEYLEKTCTEAPKKSSNQTGKKKH</sequence>
<accession>A0A8D0DUP2</accession>
<dbReference type="Ensembl" id="ENSSMRT00000025758.1">
    <property type="protein sequence ID" value="ENSSMRP00000022009.1"/>
    <property type="gene ID" value="ENSSMRG00000017107.1"/>
</dbReference>
<dbReference type="PRINTS" id="PR01936">
    <property type="entry name" value="INTRLEUKIN22"/>
</dbReference>
<dbReference type="Gene3D" id="1.20.1250.10">
    <property type="match status" value="1"/>
</dbReference>
<dbReference type="PANTHER" id="PTHR48488">
    <property type="entry name" value="INTERLEUKIN-22"/>
    <property type="match status" value="1"/>
</dbReference>
<dbReference type="InterPro" id="IPR020453">
    <property type="entry name" value="IL-22"/>
</dbReference>
<protein>
    <submittedName>
        <fullName evidence="1">Interleukin 22</fullName>
    </submittedName>
</protein>
<dbReference type="GeneTree" id="ENSGT00510000048550"/>
<dbReference type="Proteomes" id="UP000694421">
    <property type="component" value="Unplaced"/>
</dbReference>